<evidence type="ECO:0000256" key="5">
    <source>
        <dbReference type="ARBA" id="ARBA00022553"/>
    </source>
</evidence>
<dbReference type="Gene3D" id="3.30.565.10">
    <property type="entry name" value="Histidine kinase-like ATPase, C-terminal domain"/>
    <property type="match status" value="1"/>
</dbReference>
<feature type="transmembrane region" description="Helical" evidence="14">
    <location>
        <begin position="163"/>
        <end position="181"/>
    </location>
</feature>
<keyword evidence="17" id="KW-1185">Reference proteome</keyword>
<evidence type="ECO:0000256" key="1">
    <source>
        <dbReference type="ARBA" id="ARBA00000085"/>
    </source>
</evidence>
<protein>
    <recommendedName>
        <fullName evidence="3">histidine kinase</fullName>
        <ecNumber evidence="3">2.7.13.3</ecNumber>
    </recommendedName>
</protein>
<evidence type="ECO:0000256" key="4">
    <source>
        <dbReference type="ARBA" id="ARBA00022475"/>
    </source>
</evidence>
<dbReference type="Pfam" id="PF00512">
    <property type="entry name" value="HisKA"/>
    <property type="match status" value="1"/>
</dbReference>
<dbReference type="InterPro" id="IPR003594">
    <property type="entry name" value="HATPase_dom"/>
</dbReference>
<dbReference type="PANTHER" id="PTHR43065">
    <property type="entry name" value="SENSOR HISTIDINE KINASE"/>
    <property type="match status" value="1"/>
</dbReference>
<feature type="transmembrane region" description="Helical" evidence="14">
    <location>
        <begin position="66"/>
        <end position="87"/>
    </location>
</feature>
<reference evidence="16 17" key="1">
    <citation type="submission" date="2023-04" db="EMBL/GenBank/DDBJ databases">
        <title>Ectobacillus antri isolated from activated sludge.</title>
        <authorList>
            <person name="Yan P."/>
            <person name="Liu X."/>
        </authorList>
    </citation>
    <scope>NUCLEOTIDE SEQUENCE [LARGE SCALE GENOMIC DNA]</scope>
    <source>
        <strain evidence="16 17">C18H</strain>
    </source>
</reference>
<dbReference type="EC" id="2.7.13.3" evidence="3"/>
<evidence type="ECO:0000256" key="12">
    <source>
        <dbReference type="ARBA" id="ARBA00023012"/>
    </source>
</evidence>
<dbReference type="Gene3D" id="1.10.287.130">
    <property type="match status" value="1"/>
</dbReference>
<feature type="transmembrane region" description="Helical" evidence="14">
    <location>
        <begin position="34"/>
        <end position="54"/>
    </location>
</feature>
<dbReference type="SUPFAM" id="SSF55874">
    <property type="entry name" value="ATPase domain of HSP90 chaperone/DNA topoisomerase II/histidine kinase"/>
    <property type="match status" value="1"/>
</dbReference>
<dbReference type="EMBL" id="JARULN010000007">
    <property type="protein sequence ID" value="MDG5754281.1"/>
    <property type="molecule type" value="Genomic_DNA"/>
</dbReference>
<keyword evidence="13 14" id="KW-0472">Membrane</keyword>
<evidence type="ECO:0000313" key="17">
    <source>
        <dbReference type="Proteomes" id="UP001218246"/>
    </source>
</evidence>
<gene>
    <name evidence="16" type="ORF">P6P90_09890</name>
</gene>
<dbReference type="SMART" id="SM00388">
    <property type="entry name" value="HisKA"/>
    <property type="match status" value="1"/>
</dbReference>
<proteinExistence type="predicted"/>
<dbReference type="PROSITE" id="PS50109">
    <property type="entry name" value="HIS_KIN"/>
    <property type="match status" value="1"/>
</dbReference>
<evidence type="ECO:0000256" key="11">
    <source>
        <dbReference type="ARBA" id="ARBA00022989"/>
    </source>
</evidence>
<keyword evidence="11 14" id="KW-1133">Transmembrane helix</keyword>
<name>A0ABT6H7C5_9BACI</name>
<evidence type="ECO:0000256" key="13">
    <source>
        <dbReference type="ARBA" id="ARBA00023136"/>
    </source>
</evidence>
<feature type="domain" description="Histidine kinase" evidence="15">
    <location>
        <begin position="209"/>
        <end position="412"/>
    </location>
</feature>
<keyword evidence="7 14" id="KW-0812">Transmembrane</keyword>
<feature type="transmembrane region" description="Helical" evidence="14">
    <location>
        <begin position="99"/>
        <end position="118"/>
    </location>
</feature>
<organism evidence="16 17">
    <name type="scientific">Ectobacillus antri</name>
    <dbReference type="NCBI Taxonomy" id="2486280"/>
    <lineage>
        <taxon>Bacteria</taxon>
        <taxon>Bacillati</taxon>
        <taxon>Bacillota</taxon>
        <taxon>Bacilli</taxon>
        <taxon>Bacillales</taxon>
        <taxon>Bacillaceae</taxon>
        <taxon>Ectobacillus</taxon>
    </lineage>
</organism>
<comment type="caution">
    <text evidence="16">The sequence shown here is derived from an EMBL/GenBank/DDBJ whole genome shotgun (WGS) entry which is preliminary data.</text>
</comment>
<keyword evidence="5" id="KW-0597">Phosphoprotein</keyword>
<dbReference type="PRINTS" id="PR00344">
    <property type="entry name" value="BCTRLSENSOR"/>
</dbReference>
<dbReference type="Proteomes" id="UP001218246">
    <property type="component" value="Unassembled WGS sequence"/>
</dbReference>
<dbReference type="InterPro" id="IPR004358">
    <property type="entry name" value="Sig_transdc_His_kin-like_C"/>
</dbReference>
<dbReference type="SUPFAM" id="SSF47384">
    <property type="entry name" value="Homodimeric domain of signal transducing histidine kinase"/>
    <property type="match status" value="1"/>
</dbReference>
<dbReference type="InterPro" id="IPR036097">
    <property type="entry name" value="HisK_dim/P_sf"/>
</dbReference>
<dbReference type="CDD" id="cd00082">
    <property type="entry name" value="HisKA"/>
    <property type="match status" value="1"/>
</dbReference>
<keyword evidence="10 16" id="KW-0067">ATP-binding</keyword>
<dbReference type="PANTHER" id="PTHR43065:SF46">
    <property type="entry name" value="C4-DICARBOXYLATE TRANSPORT SENSOR PROTEIN DCTB"/>
    <property type="match status" value="1"/>
</dbReference>
<evidence type="ECO:0000259" key="15">
    <source>
        <dbReference type="PROSITE" id="PS50109"/>
    </source>
</evidence>
<sequence>MLAEKLLLHILIILAPILIHHAFFEKWRFGNSPYLYGVLHGVAAGLCVYVSYFSHGMHWDLRYVPIVLSMLYGGPIAGGIVCVVVLFVRGLLGGEALEAAYGGVLLVATTSYFLSLVFQRKKVRKRVRMILISSISAVCIAFAIIAFYVLNSSVANHQVLWDYALFNIIQVIAIGFAAMLIEENLERVRIKSEMQRTEKLNTLGELAASIAHEVRNPLTAVKGFLQLMEQEKQVNPTYLPIILSEVNRAEAIISDYLTFAKPEIKKVESFSIADLLEEVAQILDPLLLRRDVRLTRAFQSNARMKTDRDQLKQALINIVKNAIEANESGGTVSIGLYVANHNAYIQIKDTGKGMNKEQLSRIGTLFYSTKETGTGLGTVVSIRIIEMMRGKISYKSEPGFGTEVTIRLPIIETK</sequence>
<comment type="subcellular location">
    <subcellularLocation>
        <location evidence="2">Cell membrane</location>
        <topology evidence="2">Multi-pass membrane protein</topology>
    </subcellularLocation>
</comment>
<evidence type="ECO:0000256" key="3">
    <source>
        <dbReference type="ARBA" id="ARBA00012438"/>
    </source>
</evidence>
<keyword evidence="8" id="KW-0547">Nucleotide-binding</keyword>
<evidence type="ECO:0000256" key="9">
    <source>
        <dbReference type="ARBA" id="ARBA00022777"/>
    </source>
</evidence>
<accession>A0ABT6H7C5</accession>
<evidence type="ECO:0000256" key="7">
    <source>
        <dbReference type="ARBA" id="ARBA00022692"/>
    </source>
</evidence>
<dbReference type="SMART" id="SM00387">
    <property type="entry name" value="HATPase_c"/>
    <property type="match status" value="1"/>
</dbReference>
<dbReference type="InterPro" id="IPR005467">
    <property type="entry name" value="His_kinase_dom"/>
</dbReference>
<evidence type="ECO:0000256" key="8">
    <source>
        <dbReference type="ARBA" id="ARBA00022741"/>
    </source>
</evidence>
<keyword evidence="9" id="KW-0418">Kinase</keyword>
<evidence type="ECO:0000256" key="14">
    <source>
        <dbReference type="SAM" id="Phobius"/>
    </source>
</evidence>
<dbReference type="Pfam" id="PF07694">
    <property type="entry name" value="5TM-5TMR_LYT"/>
    <property type="match status" value="1"/>
</dbReference>
<comment type="catalytic activity">
    <reaction evidence="1">
        <text>ATP + protein L-histidine = ADP + protein N-phospho-L-histidine.</text>
        <dbReference type="EC" id="2.7.13.3"/>
    </reaction>
</comment>
<keyword evidence="4" id="KW-1003">Cell membrane</keyword>
<keyword evidence="12" id="KW-0902">Two-component regulatory system</keyword>
<dbReference type="InterPro" id="IPR036890">
    <property type="entry name" value="HATPase_C_sf"/>
</dbReference>
<keyword evidence="6" id="KW-0808">Transferase</keyword>
<dbReference type="Gene3D" id="1.10.1760.20">
    <property type="match status" value="1"/>
</dbReference>
<dbReference type="InterPro" id="IPR003661">
    <property type="entry name" value="HisK_dim/P_dom"/>
</dbReference>
<dbReference type="GO" id="GO:0005524">
    <property type="term" value="F:ATP binding"/>
    <property type="evidence" value="ECO:0007669"/>
    <property type="project" value="UniProtKB-KW"/>
</dbReference>
<feature type="transmembrane region" description="Helical" evidence="14">
    <location>
        <begin position="130"/>
        <end position="151"/>
    </location>
</feature>
<dbReference type="InterPro" id="IPR011620">
    <property type="entry name" value="Sig_transdc_His_kinase_LytS_TM"/>
</dbReference>
<dbReference type="Pfam" id="PF02518">
    <property type="entry name" value="HATPase_c"/>
    <property type="match status" value="1"/>
</dbReference>
<evidence type="ECO:0000256" key="10">
    <source>
        <dbReference type="ARBA" id="ARBA00022840"/>
    </source>
</evidence>
<evidence type="ECO:0000256" key="2">
    <source>
        <dbReference type="ARBA" id="ARBA00004651"/>
    </source>
</evidence>
<dbReference type="RefSeq" id="WP_124563060.1">
    <property type="nucleotide sequence ID" value="NZ_JARRRY010000004.1"/>
</dbReference>
<evidence type="ECO:0000313" key="16">
    <source>
        <dbReference type="EMBL" id="MDG5754281.1"/>
    </source>
</evidence>
<evidence type="ECO:0000256" key="6">
    <source>
        <dbReference type="ARBA" id="ARBA00022679"/>
    </source>
</evidence>